<comment type="cofactor">
    <cofactor evidence="1">
        <name>Co(2+)</name>
        <dbReference type="ChEBI" id="CHEBI:48828"/>
    </cofactor>
</comment>
<dbReference type="Gene3D" id="3.30.70.360">
    <property type="match status" value="1"/>
</dbReference>
<dbReference type="AlphaFoldDB" id="A0A366XV50"/>
<dbReference type="InterPro" id="IPR011650">
    <property type="entry name" value="Peptidase_M20_dimer"/>
</dbReference>
<feature type="domain" description="Peptidase M20 dimerisation" evidence="8">
    <location>
        <begin position="197"/>
        <end position="306"/>
    </location>
</feature>
<protein>
    <submittedName>
        <fullName evidence="9">Peptidase M20</fullName>
    </submittedName>
</protein>
<dbReference type="RefSeq" id="WP_113805860.1">
    <property type="nucleotide sequence ID" value="NZ_QOCW01000008.1"/>
</dbReference>
<evidence type="ECO:0000256" key="4">
    <source>
        <dbReference type="ARBA" id="ARBA00022723"/>
    </source>
</evidence>
<dbReference type="SUPFAM" id="SSF55031">
    <property type="entry name" value="Bacterial exopeptidase dimerisation domain"/>
    <property type="match status" value="1"/>
</dbReference>
<dbReference type="InterPro" id="IPR010182">
    <property type="entry name" value="ArgE/DapE"/>
</dbReference>
<keyword evidence="5" id="KW-0378">Hydrolase</keyword>
<accession>A0A366XV50</accession>
<name>A0A366XV50_9BACI</name>
<keyword evidence="7" id="KW-0170">Cobalt</keyword>
<dbReference type="SUPFAM" id="SSF53187">
    <property type="entry name" value="Zn-dependent exopeptidases"/>
    <property type="match status" value="1"/>
</dbReference>
<reference evidence="9 10" key="1">
    <citation type="submission" date="2018-07" db="EMBL/GenBank/DDBJ databases">
        <title>Lottiidibacillus patelloidae gen. nov., sp. nov., isolated from the intestinal tract of a marine limpet and the reclassification of B. taeanensis BH030017T, B. algicola KMM 3737T and B. hwajinpoensis SW-72T as genus Lottiidibacillus.</title>
        <authorList>
            <person name="Liu R."/>
            <person name="Huang Z."/>
        </authorList>
    </citation>
    <scope>NUCLEOTIDE SEQUENCE [LARGE SCALE GENOMIC DNA]</scope>
    <source>
        <strain evidence="9 10">BH030017</strain>
    </source>
</reference>
<dbReference type="OrthoDB" id="9792335at2"/>
<comment type="similarity">
    <text evidence="3">Belongs to the peptidase M20A family.</text>
</comment>
<organism evidence="9 10">
    <name type="scientific">Bacillus taeanensis</name>
    <dbReference type="NCBI Taxonomy" id="273032"/>
    <lineage>
        <taxon>Bacteria</taxon>
        <taxon>Bacillati</taxon>
        <taxon>Bacillota</taxon>
        <taxon>Bacilli</taxon>
        <taxon>Bacillales</taxon>
        <taxon>Bacillaceae</taxon>
        <taxon>Bacillus</taxon>
    </lineage>
</organism>
<keyword evidence="6" id="KW-0862">Zinc</keyword>
<dbReference type="Gene3D" id="3.40.630.10">
    <property type="entry name" value="Zn peptidases"/>
    <property type="match status" value="1"/>
</dbReference>
<sequence length="418" mass="45851">MNRDKEKLINWIETHQEEMIQFLQEIVQIPSDNPDGDCVPIAHFIYEKLRQFGFEQVSFLEVDQEQVKAAGMKSLVNLVSSSVFGDGTGKTIVLNAHGDVVPPGLGWTFNPYGGELSAGKMYGRGAAVSKSDIAAYTFALLALKKLKMKEELNGQVDLAFTFDEETGGELGPKWLLDKNYISPDLAIAAGFTHSIVNAHNGCLHLEIKITGKSAHAALPNTGADAIAAGANILQALYKYRKTLEFKKSETLGIDYPTLVVGLISGGINTNVVPDSCTIRLDRRLIPEEAVHEVEEEIKKIVHHAAHSIDGIKAEVNRILYAESFGPVPTDSQLINVLSANWRSVLKRKEEPRVNGVPLYADARHFYAKGIPTVMFGAGPRTLEEANGHRADENIRITDLISAAKITACTLYDFLTLKK</sequence>
<evidence type="ECO:0000256" key="1">
    <source>
        <dbReference type="ARBA" id="ARBA00001941"/>
    </source>
</evidence>
<keyword evidence="10" id="KW-1185">Reference proteome</keyword>
<dbReference type="EMBL" id="QOCW01000008">
    <property type="protein sequence ID" value="RBW69777.1"/>
    <property type="molecule type" value="Genomic_DNA"/>
</dbReference>
<keyword evidence="4" id="KW-0479">Metal-binding</keyword>
<evidence type="ECO:0000256" key="6">
    <source>
        <dbReference type="ARBA" id="ARBA00022833"/>
    </source>
</evidence>
<dbReference type="GO" id="GO:0046872">
    <property type="term" value="F:metal ion binding"/>
    <property type="evidence" value="ECO:0007669"/>
    <property type="project" value="UniProtKB-KW"/>
</dbReference>
<gene>
    <name evidence="9" type="ORF">DS031_09600</name>
</gene>
<evidence type="ECO:0000313" key="10">
    <source>
        <dbReference type="Proteomes" id="UP000253314"/>
    </source>
</evidence>
<dbReference type="Proteomes" id="UP000253314">
    <property type="component" value="Unassembled WGS sequence"/>
</dbReference>
<dbReference type="InterPro" id="IPR002933">
    <property type="entry name" value="Peptidase_M20"/>
</dbReference>
<evidence type="ECO:0000256" key="2">
    <source>
        <dbReference type="ARBA" id="ARBA00001947"/>
    </source>
</evidence>
<dbReference type="GO" id="GO:0016787">
    <property type="term" value="F:hydrolase activity"/>
    <property type="evidence" value="ECO:0007669"/>
    <property type="project" value="UniProtKB-KW"/>
</dbReference>
<dbReference type="Pfam" id="PF07687">
    <property type="entry name" value="M20_dimer"/>
    <property type="match status" value="1"/>
</dbReference>
<evidence type="ECO:0000256" key="5">
    <source>
        <dbReference type="ARBA" id="ARBA00022801"/>
    </source>
</evidence>
<dbReference type="NCBIfam" id="TIGR01910">
    <property type="entry name" value="DapE-ArgE"/>
    <property type="match status" value="1"/>
</dbReference>
<dbReference type="InterPro" id="IPR036264">
    <property type="entry name" value="Bact_exopeptidase_dim_dom"/>
</dbReference>
<evidence type="ECO:0000259" key="8">
    <source>
        <dbReference type="Pfam" id="PF07687"/>
    </source>
</evidence>
<evidence type="ECO:0000256" key="7">
    <source>
        <dbReference type="ARBA" id="ARBA00023285"/>
    </source>
</evidence>
<evidence type="ECO:0000313" key="9">
    <source>
        <dbReference type="EMBL" id="RBW69777.1"/>
    </source>
</evidence>
<evidence type="ECO:0000256" key="3">
    <source>
        <dbReference type="ARBA" id="ARBA00006247"/>
    </source>
</evidence>
<comment type="caution">
    <text evidence="9">The sequence shown here is derived from an EMBL/GenBank/DDBJ whole genome shotgun (WGS) entry which is preliminary data.</text>
</comment>
<dbReference type="PANTHER" id="PTHR43808">
    <property type="entry name" value="ACETYLORNITHINE DEACETYLASE"/>
    <property type="match status" value="1"/>
</dbReference>
<comment type="cofactor">
    <cofactor evidence="2">
        <name>Zn(2+)</name>
        <dbReference type="ChEBI" id="CHEBI:29105"/>
    </cofactor>
</comment>
<dbReference type="Pfam" id="PF01546">
    <property type="entry name" value="Peptidase_M20"/>
    <property type="match status" value="1"/>
</dbReference>
<proteinExistence type="inferred from homology"/>
<dbReference type="InterPro" id="IPR050072">
    <property type="entry name" value="Peptidase_M20A"/>
</dbReference>